<dbReference type="PIRSF" id="PIRSF002741">
    <property type="entry name" value="MppA"/>
    <property type="match status" value="1"/>
</dbReference>
<dbReference type="Gene3D" id="3.40.190.10">
    <property type="entry name" value="Periplasmic binding protein-like II"/>
    <property type="match status" value="1"/>
</dbReference>
<evidence type="ECO:0000256" key="2">
    <source>
        <dbReference type="ARBA" id="ARBA00022448"/>
    </source>
</evidence>
<dbReference type="PANTHER" id="PTHR30290:SF9">
    <property type="entry name" value="OLIGOPEPTIDE-BINDING PROTEIN APPA"/>
    <property type="match status" value="1"/>
</dbReference>
<organism evidence="6 7">
    <name type="scientific">Deinococcus antarcticus</name>
    <dbReference type="NCBI Taxonomy" id="1298767"/>
    <lineage>
        <taxon>Bacteria</taxon>
        <taxon>Thermotogati</taxon>
        <taxon>Deinococcota</taxon>
        <taxon>Deinococci</taxon>
        <taxon>Deinococcales</taxon>
        <taxon>Deinococcaceae</taxon>
        <taxon>Deinococcus</taxon>
    </lineage>
</organism>
<feature type="signal peptide" evidence="4">
    <location>
        <begin position="1"/>
        <end position="21"/>
    </location>
</feature>
<evidence type="ECO:0000256" key="4">
    <source>
        <dbReference type="SAM" id="SignalP"/>
    </source>
</evidence>
<reference evidence="7" key="1">
    <citation type="journal article" date="2019" name="Int. J. Syst. Evol. Microbiol.">
        <title>The Global Catalogue of Microorganisms (GCM) 10K type strain sequencing project: providing services to taxonomists for standard genome sequencing and annotation.</title>
        <authorList>
            <consortium name="The Broad Institute Genomics Platform"/>
            <consortium name="The Broad Institute Genome Sequencing Center for Infectious Disease"/>
            <person name="Wu L."/>
            <person name="Ma J."/>
        </authorList>
    </citation>
    <scope>NUCLEOTIDE SEQUENCE [LARGE SCALE GENOMIC DNA]</scope>
    <source>
        <strain evidence="7">CCTCC AB 2013263</strain>
    </source>
</reference>
<feature type="chain" id="PRO_5046477318" evidence="4">
    <location>
        <begin position="22"/>
        <end position="528"/>
    </location>
</feature>
<name>A0ABV8A7Z0_9DEIO</name>
<proteinExistence type="inferred from homology"/>
<dbReference type="CDD" id="cd08493">
    <property type="entry name" value="PBP2_DppA_like"/>
    <property type="match status" value="1"/>
</dbReference>
<keyword evidence="7" id="KW-1185">Reference proteome</keyword>
<comment type="similarity">
    <text evidence="1">Belongs to the bacterial solute-binding protein 5 family.</text>
</comment>
<dbReference type="SUPFAM" id="SSF53850">
    <property type="entry name" value="Periplasmic binding protein-like II"/>
    <property type="match status" value="1"/>
</dbReference>
<evidence type="ECO:0000313" key="7">
    <source>
        <dbReference type="Proteomes" id="UP001595748"/>
    </source>
</evidence>
<feature type="domain" description="Solute-binding protein family 5" evidence="5">
    <location>
        <begin position="65"/>
        <end position="446"/>
    </location>
</feature>
<comment type="caution">
    <text evidence="6">The sequence shown here is derived from an EMBL/GenBank/DDBJ whole genome shotgun (WGS) entry which is preliminary data.</text>
</comment>
<gene>
    <name evidence="6" type="ORF">ACFOPQ_05825</name>
</gene>
<dbReference type="RefSeq" id="WP_380076434.1">
    <property type="nucleotide sequence ID" value="NZ_JBHRZF010000060.1"/>
</dbReference>
<dbReference type="EMBL" id="JBHRZF010000060">
    <property type="protein sequence ID" value="MFC3860282.1"/>
    <property type="molecule type" value="Genomic_DNA"/>
</dbReference>
<dbReference type="PANTHER" id="PTHR30290">
    <property type="entry name" value="PERIPLASMIC BINDING COMPONENT OF ABC TRANSPORTER"/>
    <property type="match status" value="1"/>
</dbReference>
<accession>A0ABV8A7Z0</accession>
<protein>
    <submittedName>
        <fullName evidence="6">ABC transporter substrate-binding protein</fullName>
    </submittedName>
</protein>
<evidence type="ECO:0000313" key="6">
    <source>
        <dbReference type="EMBL" id="MFC3860282.1"/>
    </source>
</evidence>
<evidence type="ECO:0000256" key="1">
    <source>
        <dbReference type="ARBA" id="ARBA00005695"/>
    </source>
</evidence>
<dbReference type="InterPro" id="IPR000914">
    <property type="entry name" value="SBP_5_dom"/>
</dbReference>
<dbReference type="InterPro" id="IPR039424">
    <property type="entry name" value="SBP_5"/>
</dbReference>
<dbReference type="Gene3D" id="3.90.76.10">
    <property type="entry name" value="Dipeptide-binding Protein, Domain 1"/>
    <property type="match status" value="1"/>
</dbReference>
<keyword evidence="2" id="KW-0813">Transport</keyword>
<dbReference type="Pfam" id="PF00496">
    <property type="entry name" value="SBP_bac_5"/>
    <property type="match status" value="1"/>
</dbReference>
<dbReference type="Proteomes" id="UP001595748">
    <property type="component" value="Unassembled WGS sequence"/>
</dbReference>
<evidence type="ECO:0000259" key="5">
    <source>
        <dbReference type="Pfam" id="PF00496"/>
    </source>
</evidence>
<dbReference type="Gene3D" id="3.10.105.10">
    <property type="entry name" value="Dipeptide-binding Protein, Domain 3"/>
    <property type="match status" value="1"/>
</dbReference>
<dbReference type="InterPro" id="IPR030678">
    <property type="entry name" value="Peptide/Ni-bd"/>
</dbReference>
<sequence length="528" mass="57553">MLKKAVFAAVTLSLVCGVALAESLVFGAGGEPVSLDSGTITDGNSSTPQMMVYDGLVKFKKGTSKLAPGLALQWKANRDATEWTFFLRPGVKFTDGTPMNADAVVFNVNRWWDREAPGGAKEQGKQFTSWQFIFGGFKGESNSLLKSVRADGPNRVVFTLTRPYAPLPETLATSFFGIASPTAVKKAGAKYGTPAALPVGTGPFVMQSWQIGDRIVLTPNKSHWGKKASYDQLILRFIKDPAARLNELKAGTIDFTTDLNPEQLNAVKADKNLQAVLIPSFNVGMLSLNVGNQYLKNDKVRKAISMAINKQAIVDSFWNGLGVSDASFLPPALGWANNKSVPDDYRFDPKGAKALLAEAGYPNGFSIDLWYMPVSRPYFPTPKPIAEAMAADISAIGIRVNLKTADWAKYLADRMKAPGFDMYMIGWTGPYASPYNFYNTYYGDESSADSNYRNARISELLKQASASSSQAAQAKAYSQIHQITYDANVRIPIVHSRPLAGVRTYVKGWLPGPSTILPFEDITLDGKK</sequence>
<evidence type="ECO:0000256" key="3">
    <source>
        <dbReference type="ARBA" id="ARBA00022729"/>
    </source>
</evidence>
<keyword evidence="3 4" id="KW-0732">Signal</keyword>